<dbReference type="InterPro" id="IPR025695">
    <property type="entry name" value="DoxX-like"/>
</dbReference>
<sequence>MKRKPIYVEIPIITTMDDLWESTQTPHLHEQWDLRFSSITYLPKQENEPQKFTYATNIGFGKKIEGWGKSVGTFNGEDGSRTSSLHFGTEQKLSIISEGKGFWKYEPEHEHVKFLTQYDYKTNWGTFGALLDKLAFRPMIGWGTALSFDVLKRWLEKGETPASQYIRFFSSWLITLLFAFVWIFHGLVPKLLVMHPTEIAMTRSMMEMSEETAATIVFVAGIVEVMFGILWLFYRKKRQLFLLQLFVFPLLTISTLVAGMEYIIHPFTPLTFNSALIILSIVGFLVSKDVPSAKSCKRKREG</sequence>
<feature type="transmembrane region" description="Helical" evidence="1">
    <location>
        <begin position="270"/>
        <end position="290"/>
    </location>
</feature>
<accession>A0A263BSZ1</accession>
<comment type="caution">
    <text evidence="2">The sequence shown here is derived from an EMBL/GenBank/DDBJ whole genome shotgun (WGS) entry which is preliminary data.</text>
</comment>
<organism evidence="2 3">
    <name type="scientific">Lottiidibacillus patelloidae</name>
    <dbReference type="NCBI Taxonomy" id="2670334"/>
    <lineage>
        <taxon>Bacteria</taxon>
        <taxon>Bacillati</taxon>
        <taxon>Bacillota</taxon>
        <taxon>Bacilli</taxon>
        <taxon>Bacillales</taxon>
        <taxon>Bacillaceae</taxon>
        <taxon>Lottiidibacillus</taxon>
    </lineage>
</organism>
<evidence type="ECO:0008006" key="4">
    <source>
        <dbReference type="Google" id="ProtNLM"/>
    </source>
</evidence>
<protein>
    <recommendedName>
        <fullName evidence="4">DoxX-like family protein</fullName>
    </recommendedName>
</protein>
<keyword evidence="1" id="KW-0812">Transmembrane</keyword>
<dbReference type="RefSeq" id="WP_094924274.1">
    <property type="nucleotide sequence ID" value="NZ_NPIA01000004.1"/>
</dbReference>
<dbReference type="EMBL" id="NPIA01000004">
    <property type="protein sequence ID" value="OZM56833.1"/>
    <property type="molecule type" value="Genomic_DNA"/>
</dbReference>
<dbReference type="AlphaFoldDB" id="A0A263BSZ1"/>
<dbReference type="Proteomes" id="UP000217083">
    <property type="component" value="Unassembled WGS sequence"/>
</dbReference>
<feature type="transmembrane region" description="Helical" evidence="1">
    <location>
        <begin position="241"/>
        <end position="264"/>
    </location>
</feature>
<evidence type="ECO:0000256" key="1">
    <source>
        <dbReference type="SAM" id="Phobius"/>
    </source>
</evidence>
<keyword evidence="1" id="KW-0472">Membrane</keyword>
<reference evidence="2 3" key="2">
    <citation type="submission" date="2017-09" db="EMBL/GenBank/DDBJ databases">
        <title>Bacillus patelloidae sp. nov., isolated from the intestinal tract of a marine limpet.</title>
        <authorList>
            <person name="Liu R."/>
            <person name="Dong C."/>
            <person name="Shao Z."/>
        </authorList>
    </citation>
    <scope>NUCLEOTIDE SEQUENCE [LARGE SCALE GENOMIC DNA]</scope>
    <source>
        <strain evidence="2 3">SA5d-4</strain>
    </source>
</reference>
<reference evidence="3" key="1">
    <citation type="submission" date="2017-08" db="EMBL/GenBank/DDBJ databases">
        <authorList>
            <person name="Huang Z."/>
        </authorList>
    </citation>
    <scope>NUCLEOTIDE SEQUENCE [LARGE SCALE GENOMIC DNA]</scope>
    <source>
        <strain evidence="3">SA5d-4</strain>
    </source>
</reference>
<gene>
    <name evidence="2" type="ORF">CIB95_08660</name>
</gene>
<proteinExistence type="predicted"/>
<dbReference type="Pfam" id="PF13781">
    <property type="entry name" value="DoxX_3"/>
    <property type="match status" value="1"/>
</dbReference>
<keyword evidence="3" id="KW-1185">Reference proteome</keyword>
<keyword evidence="1" id="KW-1133">Transmembrane helix</keyword>
<name>A0A263BSZ1_9BACI</name>
<evidence type="ECO:0000313" key="2">
    <source>
        <dbReference type="EMBL" id="OZM56833.1"/>
    </source>
</evidence>
<evidence type="ECO:0000313" key="3">
    <source>
        <dbReference type="Proteomes" id="UP000217083"/>
    </source>
</evidence>
<feature type="transmembrane region" description="Helical" evidence="1">
    <location>
        <begin position="172"/>
        <end position="193"/>
    </location>
</feature>
<feature type="transmembrane region" description="Helical" evidence="1">
    <location>
        <begin position="213"/>
        <end position="234"/>
    </location>
</feature>